<proteinExistence type="predicted"/>
<sequence length="35" mass="4103">MLEFATSCQTRQAIENAHKERGKILGEVWRWVTGR</sequence>
<reference evidence="1 2" key="1">
    <citation type="submission" date="2016-11" db="EMBL/GenBank/DDBJ databases">
        <authorList>
            <person name="Jaros S."/>
            <person name="Januszkiewicz K."/>
            <person name="Wedrychowicz H."/>
        </authorList>
    </citation>
    <scope>NUCLEOTIDE SEQUENCE [LARGE SCALE GENOMIC DNA]</scope>
    <source>
        <strain evidence="1 2">DSM 28715</strain>
    </source>
</reference>
<organism evidence="1 2">
    <name type="scientific">Cognatiyoonia sediminum</name>
    <dbReference type="NCBI Taxonomy" id="1508389"/>
    <lineage>
        <taxon>Bacteria</taxon>
        <taxon>Pseudomonadati</taxon>
        <taxon>Pseudomonadota</taxon>
        <taxon>Alphaproteobacteria</taxon>
        <taxon>Rhodobacterales</taxon>
        <taxon>Paracoccaceae</taxon>
        <taxon>Cognatiyoonia</taxon>
    </lineage>
</organism>
<accession>A0A1M5Q0G0</accession>
<dbReference type="Proteomes" id="UP000184074">
    <property type="component" value="Unassembled WGS sequence"/>
</dbReference>
<keyword evidence="2" id="KW-1185">Reference proteome</keyword>
<evidence type="ECO:0000313" key="1">
    <source>
        <dbReference type="EMBL" id="SHH07396.1"/>
    </source>
</evidence>
<evidence type="ECO:0000313" key="2">
    <source>
        <dbReference type="Proteomes" id="UP000184074"/>
    </source>
</evidence>
<dbReference type="AlphaFoldDB" id="A0A1M5Q0G0"/>
<dbReference type="EMBL" id="FQXB01000002">
    <property type="protein sequence ID" value="SHH07396.1"/>
    <property type="molecule type" value="Genomic_DNA"/>
</dbReference>
<gene>
    <name evidence="1" type="ORF">SAMN05444003_1958</name>
</gene>
<protein>
    <submittedName>
        <fullName evidence="1">Uncharacterized protein</fullName>
    </submittedName>
</protein>
<name>A0A1M5Q0G0_9RHOB</name>